<dbReference type="AlphaFoldDB" id="A0A6G1P8S8"/>
<name>A0A6G1P8S8_CHAAH</name>
<dbReference type="Proteomes" id="UP000503349">
    <property type="component" value="Chromosome 2"/>
</dbReference>
<proteinExistence type="predicted"/>
<keyword evidence="2" id="KW-1185">Reference proteome</keyword>
<accession>A0A6G1P8S8</accession>
<dbReference type="EMBL" id="CM015713">
    <property type="protein sequence ID" value="KAF3686603.1"/>
    <property type="molecule type" value="Genomic_DNA"/>
</dbReference>
<reference evidence="1 2" key="1">
    <citation type="submission" date="2019-02" db="EMBL/GenBank/DDBJ databases">
        <title>Opniocepnalus argus genome.</title>
        <authorList>
            <person name="Zhou C."/>
            <person name="Xiao S."/>
        </authorList>
    </citation>
    <scope>NUCLEOTIDE SEQUENCE [LARGE SCALE GENOMIC DNA]</scope>
    <source>
        <strain evidence="1">OARG1902GOOAL</strain>
        <tissue evidence="1">Muscle</tissue>
    </source>
</reference>
<reference evidence="2" key="2">
    <citation type="submission" date="2019-02" db="EMBL/GenBank/DDBJ databases">
        <title>Opniocepnalus argus Var Kimnra genome.</title>
        <authorList>
            <person name="Zhou C."/>
            <person name="Xiao S."/>
        </authorList>
    </citation>
    <scope>NUCLEOTIDE SEQUENCE [LARGE SCALE GENOMIC DNA]</scope>
</reference>
<evidence type="ECO:0000313" key="2">
    <source>
        <dbReference type="Proteomes" id="UP000503349"/>
    </source>
</evidence>
<gene>
    <name evidence="1" type="ORF">EXN66_Car002275</name>
</gene>
<protein>
    <submittedName>
        <fullName evidence="1">Uncharacterized protein</fullName>
    </submittedName>
</protein>
<organism evidence="1 2">
    <name type="scientific">Channa argus</name>
    <name type="common">Northern snakehead</name>
    <name type="synonym">Ophicephalus argus</name>
    <dbReference type="NCBI Taxonomy" id="215402"/>
    <lineage>
        <taxon>Eukaryota</taxon>
        <taxon>Metazoa</taxon>
        <taxon>Chordata</taxon>
        <taxon>Craniata</taxon>
        <taxon>Vertebrata</taxon>
        <taxon>Euteleostomi</taxon>
        <taxon>Actinopterygii</taxon>
        <taxon>Neopterygii</taxon>
        <taxon>Teleostei</taxon>
        <taxon>Neoteleostei</taxon>
        <taxon>Acanthomorphata</taxon>
        <taxon>Anabantaria</taxon>
        <taxon>Anabantiformes</taxon>
        <taxon>Channoidei</taxon>
        <taxon>Channidae</taxon>
        <taxon>Channa</taxon>
    </lineage>
</organism>
<sequence>MWATKQGRFLWLSWQNRYVISDTAVQRQQADCGYNNKQRHESYSVRHCLLYRKVKTYVYRSLSLSLTHTHSCHNISKLKRTNLPNIKVELPVIKYCRQKS</sequence>
<evidence type="ECO:0000313" key="1">
    <source>
        <dbReference type="EMBL" id="KAF3686603.1"/>
    </source>
</evidence>